<comment type="caution">
    <text evidence="2">The sequence shown here is derived from an EMBL/GenBank/DDBJ whole genome shotgun (WGS) entry which is preliminary data.</text>
</comment>
<dbReference type="AlphaFoldDB" id="A0A9D0ZK54"/>
<reference evidence="2" key="2">
    <citation type="journal article" date="2021" name="PeerJ">
        <title>Extensive microbial diversity within the chicken gut microbiome revealed by metagenomics and culture.</title>
        <authorList>
            <person name="Gilroy R."/>
            <person name="Ravi A."/>
            <person name="Getino M."/>
            <person name="Pursley I."/>
            <person name="Horton D.L."/>
            <person name="Alikhan N.F."/>
            <person name="Baker D."/>
            <person name="Gharbi K."/>
            <person name="Hall N."/>
            <person name="Watson M."/>
            <person name="Adriaenssens E.M."/>
            <person name="Foster-Nyarko E."/>
            <person name="Jarju S."/>
            <person name="Secka A."/>
            <person name="Antonio M."/>
            <person name="Oren A."/>
            <person name="Chaudhuri R.R."/>
            <person name="La Ragione R."/>
            <person name="Hildebrand F."/>
            <person name="Pallen M.J."/>
        </authorList>
    </citation>
    <scope>NUCLEOTIDE SEQUENCE</scope>
    <source>
        <strain evidence="2">ChiSjej6B24-2974</strain>
    </source>
</reference>
<dbReference type="InterPro" id="IPR043519">
    <property type="entry name" value="NT_sf"/>
</dbReference>
<dbReference type="EMBL" id="DVFZ01000014">
    <property type="protein sequence ID" value="HIQ81731.1"/>
    <property type="molecule type" value="Genomic_DNA"/>
</dbReference>
<feature type="domain" description="Polymerase nucleotidyl transferase" evidence="1">
    <location>
        <begin position="8"/>
        <end position="51"/>
    </location>
</feature>
<dbReference type="GO" id="GO:0016779">
    <property type="term" value="F:nucleotidyltransferase activity"/>
    <property type="evidence" value="ECO:0007669"/>
    <property type="project" value="InterPro"/>
</dbReference>
<evidence type="ECO:0000313" key="2">
    <source>
        <dbReference type="EMBL" id="HIQ81731.1"/>
    </source>
</evidence>
<dbReference type="SUPFAM" id="SSF81301">
    <property type="entry name" value="Nucleotidyltransferase"/>
    <property type="match status" value="1"/>
</dbReference>
<dbReference type="Pfam" id="PF01909">
    <property type="entry name" value="NTP_transf_2"/>
    <property type="match status" value="1"/>
</dbReference>
<reference evidence="2" key="1">
    <citation type="submission" date="2020-10" db="EMBL/GenBank/DDBJ databases">
        <authorList>
            <person name="Gilroy R."/>
        </authorList>
    </citation>
    <scope>NUCLEOTIDE SEQUENCE</scope>
    <source>
        <strain evidence="2">ChiSjej6B24-2974</strain>
    </source>
</reference>
<dbReference type="InterPro" id="IPR002934">
    <property type="entry name" value="Polymerase_NTP_transf_dom"/>
</dbReference>
<dbReference type="Gene3D" id="3.30.460.10">
    <property type="entry name" value="Beta Polymerase, domain 2"/>
    <property type="match status" value="1"/>
</dbReference>
<gene>
    <name evidence="2" type="ORF">IAA52_01375</name>
</gene>
<name>A0A9D0ZK54_9FIRM</name>
<accession>A0A9D0ZK54</accession>
<organism evidence="2 3">
    <name type="scientific">Candidatus Pullichristensenella stercorigallinarum</name>
    <dbReference type="NCBI Taxonomy" id="2840909"/>
    <lineage>
        <taxon>Bacteria</taxon>
        <taxon>Bacillati</taxon>
        <taxon>Bacillota</taxon>
        <taxon>Clostridia</taxon>
        <taxon>Candidatus Pullichristensenella</taxon>
    </lineage>
</organism>
<sequence length="225" mass="25097">MKTWMEAFIRRMRQAFGDRLAFVGLQGSRARGEATPKSDIDVVVVLDRLEADDIGAYRAALEELPEREKICGFFSGRAELAAWERSDLFQFVHDTIPFYGDLSAITPPLSREDARRAALTGVCNIYHGCVHNLLFERDADVLYGLYKTAGFALRAKHFWQTGAYVSKTDELAGMLPEGEARLLTERDDVEALVADGEALEEFSRILFAWAGETIRVLGGVNANDT</sequence>
<evidence type="ECO:0000313" key="3">
    <source>
        <dbReference type="Proteomes" id="UP000824260"/>
    </source>
</evidence>
<proteinExistence type="predicted"/>
<evidence type="ECO:0000259" key="1">
    <source>
        <dbReference type="Pfam" id="PF01909"/>
    </source>
</evidence>
<dbReference type="CDD" id="cd05403">
    <property type="entry name" value="NT_KNTase_like"/>
    <property type="match status" value="1"/>
</dbReference>
<dbReference type="Proteomes" id="UP000824260">
    <property type="component" value="Unassembled WGS sequence"/>
</dbReference>
<protein>
    <submittedName>
        <fullName evidence="2">Nucleotidyltransferase domain-containing protein</fullName>
    </submittedName>
</protein>